<accession>A0AAW7XQJ0</accession>
<gene>
    <name evidence="2" type="ORF">Q4494_04305</name>
</gene>
<reference evidence="2" key="1">
    <citation type="submission" date="2023-07" db="EMBL/GenBank/DDBJ databases">
        <title>Genome content predicts the carbon catabolic preferences of heterotrophic bacteria.</title>
        <authorList>
            <person name="Gralka M."/>
        </authorList>
    </citation>
    <scope>NUCLEOTIDE SEQUENCE</scope>
    <source>
        <strain evidence="2">I2M02</strain>
    </source>
</reference>
<proteinExistence type="predicted"/>
<organism evidence="2 3">
    <name type="scientific">Celeribacter halophilus</name>
    <dbReference type="NCBI Taxonomy" id="576117"/>
    <lineage>
        <taxon>Bacteria</taxon>
        <taxon>Pseudomonadati</taxon>
        <taxon>Pseudomonadota</taxon>
        <taxon>Alphaproteobacteria</taxon>
        <taxon>Rhodobacterales</taxon>
        <taxon>Roseobacteraceae</taxon>
        <taxon>Celeribacter</taxon>
    </lineage>
</organism>
<dbReference type="RefSeq" id="WP_303494444.1">
    <property type="nucleotide sequence ID" value="NZ_JAUOPJ010000003.1"/>
</dbReference>
<evidence type="ECO:0008006" key="4">
    <source>
        <dbReference type="Google" id="ProtNLM"/>
    </source>
</evidence>
<evidence type="ECO:0000256" key="1">
    <source>
        <dbReference type="SAM" id="MobiDB-lite"/>
    </source>
</evidence>
<comment type="caution">
    <text evidence="2">The sequence shown here is derived from an EMBL/GenBank/DDBJ whole genome shotgun (WGS) entry which is preliminary data.</text>
</comment>
<protein>
    <recommendedName>
        <fullName evidence="4">Transposase C of IS166 homeodomain-containing protein</fullName>
    </recommendedName>
</protein>
<evidence type="ECO:0000313" key="2">
    <source>
        <dbReference type="EMBL" id="MDO6456290.1"/>
    </source>
</evidence>
<name>A0AAW7XQJ0_9RHOB</name>
<dbReference type="EMBL" id="JAUOPJ010000003">
    <property type="protein sequence ID" value="MDO6456290.1"/>
    <property type="molecule type" value="Genomic_DNA"/>
</dbReference>
<dbReference type="AlphaFoldDB" id="A0AAW7XQJ0"/>
<dbReference type="Proteomes" id="UP001169823">
    <property type="component" value="Unassembled WGS sequence"/>
</dbReference>
<evidence type="ECO:0000313" key="3">
    <source>
        <dbReference type="Proteomes" id="UP001169823"/>
    </source>
</evidence>
<feature type="region of interest" description="Disordered" evidence="1">
    <location>
        <begin position="52"/>
        <end position="91"/>
    </location>
</feature>
<sequence>MTPQQIEQQLHDTTQSKRRTNFADELDKAVILLRTLSDQVEHLRHILHEDDAATRRRKAKNRETAVDPKPPVKPVRVAEPSKPKKPKYSGL</sequence>